<dbReference type="GO" id="GO:0005886">
    <property type="term" value="C:plasma membrane"/>
    <property type="evidence" value="ECO:0007669"/>
    <property type="project" value="UniProtKB-SubCell"/>
</dbReference>
<dbReference type="InterPro" id="IPR051539">
    <property type="entry name" value="T4SS-coupling_protein"/>
</dbReference>
<keyword evidence="5" id="KW-1133">Transmembrane helix</keyword>
<keyword evidence="3" id="KW-1003">Cell membrane</keyword>
<keyword evidence="4" id="KW-0812">Transmembrane</keyword>
<sequence length="189" mass="21198">MRLVLNQIARRLTEQEPDPSRRKLLLMLDEFPALGRIDFFETALAFMAGYGVRAFLVAQSLNQIEKAYGPNNAILDNCHVRVAFATNDERTAKRIHDLKIVLCDCSRILARARGPAGEVKKCADLVETETKLPGVLNKCEPGDLGLAVNASPVWSPLRSWQQTDLLIKTYGGNLEFRAARHLADREMQH</sequence>
<evidence type="ECO:0000256" key="4">
    <source>
        <dbReference type="ARBA" id="ARBA00022692"/>
    </source>
</evidence>
<comment type="caution">
    <text evidence="7">The sequence shown here is derived from an EMBL/GenBank/DDBJ whole genome shotgun (WGS) entry which is preliminary data.</text>
</comment>
<dbReference type="Proteomes" id="UP000025061">
    <property type="component" value="Unassembled WGS sequence"/>
</dbReference>
<comment type="similarity">
    <text evidence="2">Belongs to the VirD4/TraG family.</text>
</comment>
<dbReference type="PANTHER" id="PTHR37937">
    <property type="entry name" value="CONJUGATIVE TRANSFER: DNA TRANSPORT"/>
    <property type="match status" value="1"/>
</dbReference>
<gene>
    <name evidence="7" type="ORF">HHI_10906</name>
</gene>
<keyword evidence="6" id="KW-0472">Membrane</keyword>
<protein>
    <submittedName>
        <fullName evidence="7">Conjugal transfer coupling protein TraG</fullName>
    </submittedName>
</protein>
<name>A0A059FP97_9PROT</name>
<dbReference type="SUPFAM" id="SSF52540">
    <property type="entry name" value="P-loop containing nucleoside triphosphate hydrolases"/>
    <property type="match status" value="1"/>
</dbReference>
<dbReference type="EMBL" id="ARYI01000009">
    <property type="protein sequence ID" value="KCZ92485.1"/>
    <property type="molecule type" value="Genomic_DNA"/>
</dbReference>
<proteinExistence type="inferred from homology"/>
<dbReference type="AlphaFoldDB" id="A0A059FP97"/>
<evidence type="ECO:0000313" key="8">
    <source>
        <dbReference type="Proteomes" id="UP000025061"/>
    </source>
</evidence>
<dbReference type="Pfam" id="PF02534">
    <property type="entry name" value="T4SS-DNA_transf"/>
    <property type="match status" value="1"/>
</dbReference>
<evidence type="ECO:0000256" key="5">
    <source>
        <dbReference type="ARBA" id="ARBA00022989"/>
    </source>
</evidence>
<evidence type="ECO:0000256" key="2">
    <source>
        <dbReference type="ARBA" id="ARBA00008806"/>
    </source>
</evidence>
<evidence type="ECO:0000256" key="3">
    <source>
        <dbReference type="ARBA" id="ARBA00022475"/>
    </source>
</evidence>
<dbReference type="InterPro" id="IPR003688">
    <property type="entry name" value="TraG/VirD4"/>
</dbReference>
<dbReference type="InterPro" id="IPR027417">
    <property type="entry name" value="P-loop_NTPase"/>
</dbReference>
<evidence type="ECO:0000256" key="1">
    <source>
        <dbReference type="ARBA" id="ARBA00004651"/>
    </source>
</evidence>
<evidence type="ECO:0000313" key="7">
    <source>
        <dbReference type="EMBL" id="KCZ92485.1"/>
    </source>
</evidence>
<comment type="subcellular location">
    <subcellularLocation>
        <location evidence="1">Cell membrane</location>
        <topology evidence="1">Multi-pass membrane protein</topology>
    </subcellularLocation>
</comment>
<accession>A0A059FP97</accession>
<keyword evidence="8" id="KW-1185">Reference proteome</keyword>
<dbReference type="CDD" id="cd01127">
    <property type="entry name" value="TrwB_TraG_TraD_VirD4"/>
    <property type="match status" value="1"/>
</dbReference>
<dbReference type="Gene3D" id="3.40.50.300">
    <property type="entry name" value="P-loop containing nucleotide triphosphate hydrolases"/>
    <property type="match status" value="1"/>
</dbReference>
<reference evidence="7 8" key="1">
    <citation type="submission" date="2013-04" db="EMBL/GenBank/DDBJ databases">
        <title>Hyphomonas hirschiana VP5 Genome Sequencing.</title>
        <authorList>
            <person name="Lai Q."/>
            <person name="Shao Z."/>
        </authorList>
    </citation>
    <scope>NUCLEOTIDE SEQUENCE [LARGE SCALE GENOMIC DNA]</scope>
    <source>
        <strain evidence="7 8">VP5</strain>
    </source>
</reference>
<dbReference type="PANTHER" id="PTHR37937:SF1">
    <property type="entry name" value="CONJUGATIVE TRANSFER: DNA TRANSPORT"/>
    <property type="match status" value="1"/>
</dbReference>
<evidence type="ECO:0000256" key="6">
    <source>
        <dbReference type="ARBA" id="ARBA00023136"/>
    </source>
</evidence>
<dbReference type="PATRIC" id="fig|1280951.3.peg.2199"/>
<organism evidence="7 8">
    <name type="scientific">Hyphomonas hirschiana VP5</name>
    <dbReference type="NCBI Taxonomy" id="1280951"/>
    <lineage>
        <taxon>Bacteria</taxon>
        <taxon>Pseudomonadati</taxon>
        <taxon>Pseudomonadota</taxon>
        <taxon>Alphaproteobacteria</taxon>
        <taxon>Hyphomonadales</taxon>
        <taxon>Hyphomonadaceae</taxon>
        <taxon>Hyphomonas</taxon>
    </lineage>
</organism>